<sequence>MGRYTCSTRCSRCAFVIGRTWITSSLASNISASNTSYKRSNFPHRIASQLRFREKMKERNFDKKIWYAVWKEGCRGTGGSSDHQNQSLRMQLWVSQIARECNIRVQLKVDLHQQLLVIIVASVQIKHQ</sequence>
<proteinExistence type="predicted"/>
<evidence type="ECO:0000313" key="1">
    <source>
        <dbReference type="EMBL" id="CAG1832621.1"/>
    </source>
</evidence>
<reference evidence="1" key="1">
    <citation type="submission" date="2021-03" db="EMBL/GenBank/DDBJ databases">
        <authorList>
            <consortium name="Genoscope - CEA"/>
            <person name="William W."/>
        </authorList>
    </citation>
    <scope>NUCLEOTIDE SEQUENCE</scope>
    <source>
        <strain evidence="1">Doubled-haploid Pahang</strain>
    </source>
</reference>
<organism evidence="2 3">
    <name type="scientific">Musa acuminata subsp. malaccensis</name>
    <name type="common">Wild banana</name>
    <name type="synonym">Musa malaccensis</name>
    <dbReference type="NCBI Taxonomy" id="214687"/>
    <lineage>
        <taxon>Eukaryota</taxon>
        <taxon>Viridiplantae</taxon>
        <taxon>Streptophyta</taxon>
        <taxon>Embryophyta</taxon>
        <taxon>Tracheophyta</taxon>
        <taxon>Spermatophyta</taxon>
        <taxon>Magnoliopsida</taxon>
        <taxon>Liliopsida</taxon>
        <taxon>Zingiberales</taxon>
        <taxon>Musaceae</taxon>
        <taxon>Musa</taxon>
    </lineage>
</organism>
<dbReference type="InterPro" id="IPR045280">
    <property type="entry name" value="TIFY-like"/>
</dbReference>
<keyword evidence="3" id="KW-1185">Reference proteome</keyword>
<dbReference type="PANTHER" id="PTHR46125:SF27">
    <property type="entry name" value="GATA TRANSCRIPTION FACTOR 28"/>
    <property type="match status" value="1"/>
</dbReference>
<dbReference type="EnsemblPlants" id="Ma08_t24650.1">
    <property type="protein sequence ID" value="Ma08_p24650.1"/>
    <property type="gene ID" value="Ma08_g24650"/>
</dbReference>
<gene>
    <name evidence="1" type="ORF">GSMUA_85410.1</name>
</gene>
<dbReference type="Proteomes" id="UP000012960">
    <property type="component" value="Unplaced"/>
</dbReference>
<reference evidence="2" key="2">
    <citation type="submission" date="2021-05" db="UniProtKB">
        <authorList>
            <consortium name="EnsemblPlants"/>
        </authorList>
    </citation>
    <scope>IDENTIFICATION</scope>
    <source>
        <strain evidence="2">subsp. malaccensis</strain>
    </source>
</reference>
<protein>
    <submittedName>
        <fullName evidence="1">(wild Malaysian banana) hypothetical protein</fullName>
    </submittedName>
</protein>
<dbReference type="AlphaFoldDB" id="A0A804KAC6"/>
<dbReference type="Gramene" id="Ma08_t24650.1">
    <property type="protein sequence ID" value="Ma08_p24650.1"/>
    <property type="gene ID" value="Ma08_g24650"/>
</dbReference>
<accession>A0A804KAC6</accession>
<dbReference type="GO" id="GO:0006355">
    <property type="term" value="P:regulation of DNA-templated transcription"/>
    <property type="evidence" value="ECO:0007669"/>
    <property type="project" value="InterPro"/>
</dbReference>
<dbReference type="InParanoid" id="A0A804KAC6"/>
<dbReference type="EMBL" id="HG996472">
    <property type="protein sequence ID" value="CAG1832621.1"/>
    <property type="molecule type" value="Genomic_DNA"/>
</dbReference>
<dbReference type="PANTHER" id="PTHR46125">
    <property type="entry name" value="GATA TRANSCRIPTION FACTOR 28"/>
    <property type="match status" value="1"/>
</dbReference>
<name>A0A804KAC6_MUSAM</name>
<evidence type="ECO:0000313" key="3">
    <source>
        <dbReference type="Proteomes" id="UP000012960"/>
    </source>
</evidence>
<evidence type="ECO:0000313" key="2">
    <source>
        <dbReference type="EnsemblPlants" id="Ma08_p24650.1"/>
    </source>
</evidence>